<keyword evidence="3" id="KW-1185">Reference proteome</keyword>
<gene>
    <name evidence="2" type="ORF">BMG03_10230</name>
</gene>
<feature type="transmembrane region" description="Helical" evidence="1">
    <location>
        <begin position="127"/>
        <end position="151"/>
    </location>
</feature>
<dbReference type="Proteomes" id="UP000185622">
    <property type="component" value="Chromosome"/>
</dbReference>
<sequence length="161" mass="17093">MMQRIAVRKSQAQIPTLAKLFAALALGATGFFAAQQIMPAIPAGVDGAKELGLIMGSFGLLVGWRVVGVSEGRRWVDAINDGLRGGIYVLMWTFFFLGTIQMLKLALRMRYDDVLSAVTDVIGQGVAIGVASLGVAPVITLGLGAMGAGLLSEFAYRRYGR</sequence>
<evidence type="ECO:0000313" key="3">
    <source>
        <dbReference type="Proteomes" id="UP000185622"/>
    </source>
</evidence>
<reference evidence="2 3" key="1">
    <citation type="submission" date="2017-01" db="EMBL/GenBank/DDBJ databases">
        <title>The complete genome sequence of a sulfur-oxidizing marine bacterium Thioclava sp. 25B10_4T.</title>
        <authorList>
            <person name="Liu Y."/>
            <person name="Lai Q."/>
            <person name="Shao Z."/>
        </authorList>
    </citation>
    <scope>NUCLEOTIDE SEQUENCE [LARGE SCALE GENOMIC DNA]</scope>
    <source>
        <strain evidence="2 3">25B10_4</strain>
    </source>
</reference>
<keyword evidence="1" id="KW-1133">Transmembrane helix</keyword>
<accession>A0ABN4XAD4</accession>
<evidence type="ECO:0008006" key="4">
    <source>
        <dbReference type="Google" id="ProtNLM"/>
    </source>
</evidence>
<feature type="transmembrane region" description="Helical" evidence="1">
    <location>
        <begin position="50"/>
        <end position="67"/>
    </location>
</feature>
<proteinExistence type="predicted"/>
<name>A0ABN4XAD4_9RHOB</name>
<organism evidence="2 3">
    <name type="scientific">Thioclava nitratireducens</name>
    <dbReference type="NCBI Taxonomy" id="1915078"/>
    <lineage>
        <taxon>Bacteria</taxon>
        <taxon>Pseudomonadati</taxon>
        <taxon>Pseudomonadota</taxon>
        <taxon>Alphaproteobacteria</taxon>
        <taxon>Rhodobacterales</taxon>
        <taxon>Paracoccaceae</taxon>
        <taxon>Thioclava</taxon>
    </lineage>
</organism>
<dbReference type="NCBIfam" id="NF033773">
    <property type="entry name" value="tellur_TrgA"/>
    <property type="match status" value="1"/>
</dbReference>
<evidence type="ECO:0000313" key="2">
    <source>
        <dbReference type="EMBL" id="AQS48137.1"/>
    </source>
</evidence>
<feature type="transmembrane region" description="Helical" evidence="1">
    <location>
        <begin position="20"/>
        <end position="38"/>
    </location>
</feature>
<dbReference type="InterPro" id="IPR047784">
    <property type="entry name" value="TrgA"/>
</dbReference>
<feature type="transmembrane region" description="Helical" evidence="1">
    <location>
        <begin position="87"/>
        <end position="107"/>
    </location>
</feature>
<keyword evidence="1" id="KW-0812">Transmembrane</keyword>
<dbReference type="RefSeq" id="WP_075776519.1">
    <property type="nucleotide sequence ID" value="NZ_CP019437.1"/>
</dbReference>
<protein>
    <recommendedName>
        <fullName evidence="4">Tellurium resistance protein</fullName>
    </recommendedName>
</protein>
<keyword evidence="1" id="KW-0472">Membrane</keyword>
<evidence type="ECO:0000256" key="1">
    <source>
        <dbReference type="SAM" id="Phobius"/>
    </source>
</evidence>
<dbReference type="EMBL" id="CP019437">
    <property type="protein sequence ID" value="AQS48137.1"/>
    <property type="molecule type" value="Genomic_DNA"/>
</dbReference>